<protein>
    <submittedName>
        <fullName evidence="1">H/ACA RNA-protein complex protein Gar1</fullName>
    </submittedName>
</protein>
<dbReference type="Gene3D" id="2.40.10.230">
    <property type="entry name" value="Probable tRNA pseudouridine synthase domain"/>
    <property type="match status" value="1"/>
</dbReference>
<dbReference type="InterPro" id="IPR009000">
    <property type="entry name" value="Transl_B-barrel_sf"/>
</dbReference>
<dbReference type="RefSeq" id="WP_054837800.1">
    <property type="nucleotide sequence ID" value="NZ_WGGD01000005.1"/>
</dbReference>
<dbReference type="GO" id="GO:0001522">
    <property type="term" value="P:pseudouridine synthesis"/>
    <property type="evidence" value="ECO:0007669"/>
    <property type="project" value="InterPro"/>
</dbReference>
<reference evidence="1 2" key="1">
    <citation type="submission" date="2019-10" db="EMBL/GenBank/DDBJ databases">
        <title>Sequencing and Assembly of Multiple Reported Metal-Biooxidizing Members of the Extremely Thermoacidophilic Archaeal Family Sulfolobaceae.</title>
        <authorList>
            <person name="Counts J.A."/>
            <person name="Kelly R.M."/>
        </authorList>
    </citation>
    <scope>NUCLEOTIDE SEQUENCE [LARGE SCALE GENOMIC DNA]</scope>
    <source>
        <strain evidence="1 2">DSM 6482</strain>
    </source>
</reference>
<dbReference type="Pfam" id="PF04410">
    <property type="entry name" value="Gar1"/>
    <property type="match status" value="1"/>
</dbReference>
<dbReference type="InterPro" id="IPR007504">
    <property type="entry name" value="H/ACA_rnp_Gar1/Naf1"/>
</dbReference>
<dbReference type="EMBL" id="WGGD01000005">
    <property type="protein sequence ID" value="MUN27988.1"/>
    <property type="molecule type" value="Genomic_DNA"/>
</dbReference>
<dbReference type="GO" id="GO:0042254">
    <property type="term" value="P:ribosome biogenesis"/>
    <property type="evidence" value="ECO:0007669"/>
    <property type="project" value="InterPro"/>
</dbReference>
<dbReference type="Proteomes" id="UP000470772">
    <property type="component" value="Unassembled WGS sequence"/>
</dbReference>
<proteinExistence type="predicted"/>
<accession>A0A6A9QJT3</accession>
<name>A0A6A9QJT3_SULME</name>
<comment type="caution">
    <text evidence="1">The sequence shown here is derived from an EMBL/GenBank/DDBJ whole genome shotgun (WGS) entry which is preliminary data.</text>
</comment>
<organism evidence="1 2">
    <name type="scientific">Sulfuracidifex metallicus DSM 6482 = JCM 9184</name>
    <dbReference type="NCBI Taxonomy" id="523847"/>
    <lineage>
        <taxon>Archaea</taxon>
        <taxon>Thermoproteota</taxon>
        <taxon>Thermoprotei</taxon>
        <taxon>Sulfolobales</taxon>
        <taxon>Sulfolobaceae</taxon>
        <taxon>Sulfuracidifex</taxon>
    </lineage>
</organism>
<dbReference type="OrthoDB" id="60264at2157"/>
<keyword evidence="2" id="KW-1185">Reference proteome</keyword>
<dbReference type="SUPFAM" id="SSF50447">
    <property type="entry name" value="Translation proteins"/>
    <property type="match status" value="1"/>
</dbReference>
<dbReference type="AlphaFoldDB" id="A0A6A9QJT3"/>
<evidence type="ECO:0000313" key="1">
    <source>
        <dbReference type="EMBL" id="MUN27988.1"/>
    </source>
</evidence>
<evidence type="ECO:0000313" key="2">
    <source>
        <dbReference type="Proteomes" id="UP000470772"/>
    </source>
</evidence>
<gene>
    <name evidence="1" type="ORF">GC250_00555</name>
</gene>
<sequence>MTRQKLIETNGIHKALDKNKILIRLKNNYDYTRLNMIGKVIVTEKGDRIGKVLDVLGNVSDPYALVMLTNNIDLNGKKIYVELPFMVRGK</sequence>
<dbReference type="InterPro" id="IPR038664">
    <property type="entry name" value="Gar1/Naf1_Cbf5-bd_sf"/>
</dbReference>